<proteinExistence type="predicted"/>
<name>A0A0R3R5U4_9BILA</name>
<evidence type="ECO:0000313" key="3">
    <source>
        <dbReference type="WBParaSite" id="BTMF_0001538801-mRNA-1"/>
    </source>
</evidence>
<organism evidence="3">
    <name type="scientific">Brugia timori</name>
    <dbReference type="NCBI Taxonomy" id="42155"/>
    <lineage>
        <taxon>Eukaryota</taxon>
        <taxon>Metazoa</taxon>
        <taxon>Ecdysozoa</taxon>
        <taxon>Nematoda</taxon>
        <taxon>Chromadorea</taxon>
        <taxon>Rhabditida</taxon>
        <taxon>Spirurina</taxon>
        <taxon>Spiruromorpha</taxon>
        <taxon>Filarioidea</taxon>
        <taxon>Onchocercidae</taxon>
        <taxon>Brugia</taxon>
    </lineage>
</organism>
<accession>A0A0R3R5U4</accession>
<sequence>NNYNRFFFGRVPPVIIIFASRGDRFTAFFIKCELKTISSSSICSSPISASSSNEIEQSLPLSISHCSSPLPASSSQECWH</sequence>
<reference evidence="1 2" key="2">
    <citation type="submission" date="2018-11" db="EMBL/GenBank/DDBJ databases">
        <authorList>
            <consortium name="Pathogen Informatics"/>
        </authorList>
    </citation>
    <scope>NUCLEOTIDE SEQUENCE [LARGE SCALE GENOMIC DNA]</scope>
</reference>
<dbReference type="WBParaSite" id="BTMF_0001538801-mRNA-1">
    <property type="protein sequence ID" value="BTMF_0001538801-mRNA-1"/>
    <property type="gene ID" value="BTMF_0001538801"/>
</dbReference>
<dbReference type="EMBL" id="UZAG01020046">
    <property type="protein sequence ID" value="VDO45614.1"/>
    <property type="molecule type" value="Genomic_DNA"/>
</dbReference>
<evidence type="ECO:0000313" key="2">
    <source>
        <dbReference type="Proteomes" id="UP000280834"/>
    </source>
</evidence>
<dbReference type="Proteomes" id="UP000280834">
    <property type="component" value="Unassembled WGS sequence"/>
</dbReference>
<reference evidence="3" key="1">
    <citation type="submission" date="2017-02" db="UniProtKB">
        <authorList>
            <consortium name="WormBaseParasite"/>
        </authorList>
    </citation>
    <scope>IDENTIFICATION</scope>
</reference>
<gene>
    <name evidence="1" type="ORF">BTMF_LOCUS13380</name>
</gene>
<dbReference type="AlphaFoldDB" id="A0A0R3R5U4"/>
<protein>
    <submittedName>
        <fullName evidence="3">Ovule protein</fullName>
    </submittedName>
</protein>
<keyword evidence="2" id="KW-1185">Reference proteome</keyword>
<evidence type="ECO:0000313" key="1">
    <source>
        <dbReference type="EMBL" id="VDO45614.1"/>
    </source>
</evidence>